<dbReference type="HOGENOM" id="CLU_063219_0_0_9"/>
<protein>
    <recommendedName>
        <fullName evidence="1">Phosphoadenosine phosphosulphate reductase domain-containing protein</fullName>
    </recommendedName>
</protein>
<dbReference type="InterPro" id="IPR014729">
    <property type="entry name" value="Rossmann-like_a/b/a_fold"/>
</dbReference>
<name>A0A078M4D2_9BACL</name>
<reference evidence="2" key="1">
    <citation type="submission" date="2014-07" db="EMBL/GenBank/DDBJ databases">
        <authorList>
            <person name="Urmite Genomes Urmite Genomes"/>
        </authorList>
    </citation>
    <scope>NUCLEOTIDE SEQUENCE</scope>
    <source>
        <strain evidence="2">13S34_air</strain>
    </source>
</reference>
<sequence length="298" mass="34662">MTIDMNQVKTKKQLSKKGALGALSVPMTQGATHERKPVHVAMFSGGAASAYVAYYIVQKYGKENCILFFTDTLWEDADNYRFMEEVAEYIGLDITYRIDGRTPEEVFFEQKFLGNSRMAKCSEELKVRQTLIFLEELRDEHNLEPILYFGIGGHESHRAVNLKNFYEHNPIEPIETRFPMLETFTEDLNAKEIIRDEWRIDLPRMYGLGFSHANCSGRCVRGGLGHYALLYKVWPDQYAEQEAMEERFRTQYNKDVSILKRDSKPFTLRAYRELMDKNGIEKYLSEKDDTIPCVCSYS</sequence>
<dbReference type="SUPFAM" id="SSF52402">
    <property type="entry name" value="Adenine nucleotide alpha hydrolases-like"/>
    <property type="match status" value="1"/>
</dbReference>
<dbReference type="PATRIC" id="fig|1461583.4.peg.459"/>
<dbReference type="AlphaFoldDB" id="A0A078M4D2"/>
<feature type="domain" description="Phosphoadenosine phosphosulphate reductase" evidence="1">
    <location>
        <begin position="40"/>
        <end position="139"/>
    </location>
</feature>
<dbReference type="Pfam" id="PF01507">
    <property type="entry name" value="PAPS_reduct"/>
    <property type="match status" value="1"/>
</dbReference>
<dbReference type="GO" id="GO:0003824">
    <property type="term" value="F:catalytic activity"/>
    <property type="evidence" value="ECO:0007669"/>
    <property type="project" value="InterPro"/>
</dbReference>
<gene>
    <name evidence="2" type="ORF">BN1050_00488</name>
</gene>
<accession>A0A078M4D2</accession>
<proteinExistence type="predicted"/>
<evidence type="ECO:0000313" key="2">
    <source>
        <dbReference type="EMBL" id="CEA00157.1"/>
    </source>
</evidence>
<dbReference type="Gene3D" id="3.40.50.620">
    <property type="entry name" value="HUPs"/>
    <property type="match status" value="1"/>
</dbReference>
<organism evidence="2">
    <name type="scientific">Metalysinibacillus saudimassiliensis</name>
    <dbReference type="NCBI Taxonomy" id="1461583"/>
    <lineage>
        <taxon>Bacteria</taxon>
        <taxon>Bacillati</taxon>
        <taxon>Bacillota</taxon>
        <taxon>Bacilli</taxon>
        <taxon>Bacillales</taxon>
        <taxon>Caryophanaceae</taxon>
        <taxon>Metalysinibacillus</taxon>
    </lineage>
</organism>
<evidence type="ECO:0000259" key="1">
    <source>
        <dbReference type="Pfam" id="PF01507"/>
    </source>
</evidence>
<dbReference type="EMBL" id="LN483073">
    <property type="protein sequence ID" value="CEA00157.1"/>
    <property type="molecule type" value="Genomic_DNA"/>
</dbReference>
<dbReference type="InterPro" id="IPR002500">
    <property type="entry name" value="PAPS_reduct_dom"/>
</dbReference>